<feature type="region of interest" description="Disordered" evidence="1">
    <location>
        <begin position="336"/>
        <end position="412"/>
    </location>
</feature>
<protein>
    <recommendedName>
        <fullName evidence="5">GLTT repeat-containing protein</fullName>
    </recommendedName>
</protein>
<name>A0A3D9ZIJ9_9ACTN</name>
<dbReference type="Proteomes" id="UP000256913">
    <property type="component" value="Unassembled WGS sequence"/>
</dbReference>
<feature type="chain" id="PRO_5017701174" description="GLTT repeat-containing protein" evidence="2">
    <location>
        <begin position="30"/>
        <end position="412"/>
    </location>
</feature>
<organism evidence="3 4">
    <name type="scientific">Asanoa ferruginea</name>
    <dbReference type="NCBI Taxonomy" id="53367"/>
    <lineage>
        <taxon>Bacteria</taxon>
        <taxon>Bacillati</taxon>
        <taxon>Actinomycetota</taxon>
        <taxon>Actinomycetes</taxon>
        <taxon>Micromonosporales</taxon>
        <taxon>Micromonosporaceae</taxon>
        <taxon>Asanoa</taxon>
    </lineage>
</organism>
<feature type="signal peptide" evidence="2">
    <location>
        <begin position="1"/>
        <end position="29"/>
    </location>
</feature>
<evidence type="ECO:0000313" key="4">
    <source>
        <dbReference type="Proteomes" id="UP000256913"/>
    </source>
</evidence>
<sequence>MTKWIYRAVGTVGVAAGGALLLAGGAAQADGIDAPVNDLRGSLDGYFTPIGDLPGGGGDLFSNGGGASTKDLAPTQQLGFLAALPSSPTAGVDPTALEAGTGAGQLSADDLSLLSVGDKKIGMDDLGNALGSIGPLADSPAAGTAKSAPALPALGDGPLDLGLDKVAGGPAPTAGSLGEDDLTGAVSSTLSEDNLNTIGSDSQMRTLGSTVDADQLADFGSLGRQAGLGDLGRSGGGLGELTDDPLGAVGKHAAPDPSDFAIAGLKADSLDQIQSLVPPLIGEALEAEMPPGFLGDHTEADPNSNALGLPLIGQLPVDALSTSGNLPVLGSLTAPGGGSAPAGGTAAQPASQTPAAQTPAAKQPAQVPAQSRQPSVSPTPDGGASDAQRPAHRQWSRSSSERPVAGADSEFH</sequence>
<comment type="caution">
    <text evidence="3">The sequence shown here is derived from an EMBL/GenBank/DDBJ whole genome shotgun (WGS) entry which is preliminary data.</text>
</comment>
<keyword evidence="4" id="KW-1185">Reference proteome</keyword>
<feature type="compositionally biased region" description="Low complexity" evidence="1">
    <location>
        <begin position="342"/>
        <end position="370"/>
    </location>
</feature>
<dbReference type="RefSeq" id="WP_116068147.1">
    <property type="nucleotide sequence ID" value="NZ_BONB01000019.1"/>
</dbReference>
<reference evidence="3 4" key="1">
    <citation type="submission" date="2018-08" db="EMBL/GenBank/DDBJ databases">
        <title>Sequencing the genomes of 1000 actinobacteria strains.</title>
        <authorList>
            <person name="Klenk H.-P."/>
        </authorList>
    </citation>
    <scope>NUCLEOTIDE SEQUENCE [LARGE SCALE GENOMIC DNA]</scope>
    <source>
        <strain evidence="3 4">DSM 44099</strain>
    </source>
</reference>
<evidence type="ECO:0000313" key="3">
    <source>
        <dbReference type="EMBL" id="REF96669.1"/>
    </source>
</evidence>
<evidence type="ECO:0000256" key="1">
    <source>
        <dbReference type="SAM" id="MobiDB-lite"/>
    </source>
</evidence>
<proteinExistence type="predicted"/>
<evidence type="ECO:0000256" key="2">
    <source>
        <dbReference type="SAM" id="SignalP"/>
    </source>
</evidence>
<dbReference type="OrthoDB" id="3362182at2"/>
<accession>A0A3D9ZIJ9</accession>
<evidence type="ECO:0008006" key="5">
    <source>
        <dbReference type="Google" id="ProtNLM"/>
    </source>
</evidence>
<dbReference type="EMBL" id="QUMQ01000001">
    <property type="protein sequence ID" value="REF96669.1"/>
    <property type="molecule type" value="Genomic_DNA"/>
</dbReference>
<keyword evidence="2" id="KW-0732">Signal</keyword>
<dbReference type="AlphaFoldDB" id="A0A3D9ZIJ9"/>
<gene>
    <name evidence="3" type="ORF">DFJ67_2660</name>
</gene>